<evidence type="ECO:0000256" key="3">
    <source>
        <dbReference type="ARBA" id="ARBA00022694"/>
    </source>
</evidence>
<gene>
    <name evidence="7" type="ORF">MACJ_003472</name>
</gene>
<dbReference type="GO" id="GO:0000213">
    <property type="term" value="F:tRNA-intron lyase activity"/>
    <property type="evidence" value="ECO:0007669"/>
    <property type="project" value="UniProtKB-EC"/>
</dbReference>
<dbReference type="GO" id="GO:0003676">
    <property type="term" value="F:nucleic acid binding"/>
    <property type="evidence" value="ECO:0007669"/>
    <property type="project" value="InterPro"/>
</dbReference>
<dbReference type="PANTHER" id="PTHR13070:SF0">
    <property type="entry name" value="TRNA-SPLICING ENDONUCLEASE SUBUNIT SEN34"/>
    <property type="match status" value="1"/>
</dbReference>
<keyword evidence="3" id="KW-0819">tRNA processing</keyword>
<dbReference type="Proteomes" id="UP000244803">
    <property type="component" value="Chromosome 1"/>
</dbReference>
<evidence type="ECO:0000256" key="4">
    <source>
        <dbReference type="ARBA" id="ARBA00023239"/>
    </source>
</evidence>
<evidence type="ECO:0000256" key="1">
    <source>
        <dbReference type="ARBA" id="ARBA00008078"/>
    </source>
</evidence>
<feature type="domain" description="tRNA intron endonuclease catalytic" evidence="6">
    <location>
        <begin position="5"/>
        <end position="82"/>
    </location>
</feature>
<accession>A0A976XID9</accession>
<dbReference type="GO" id="GO:0005634">
    <property type="term" value="C:nucleus"/>
    <property type="evidence" value="ECO:0007669"/>
    <property type="project" value="UniProtKB-ARBA"/>
</dbReference>
<reference evidence="7" key="1">
    <citation type="submission" date="2022-07" db="EMBL/GenBank/DDBJ databases">
        <title>Evaluation of T. orientalis genome assembly methods using nanopore sequencing and analysis of variation between genomes.</title>
        <authorList>
            <person name="Yam J."/>
            <person name="Micallef M.L."/>
            <person name="Liu M."/>
            <person name="Djordjevic S.P."/>
            <person name="Bogema D.R."/>
            <person name="Jenkins C."/>
        </authorList>
    </citation>
    <scope>NUCLEOTIDE SEQUENCE</scope>
    <source>
        <strain evidence="7">Fish Creek</strain>
    </source>
</reference>
<dbReference type="SUPFAM" id="SSF53032">
    <property type="entry name" value="tRNA-intron endonuclease catalytic domain-like"/>
    <property type="match status" value="1"/>
</dbReference>
<proteinExistence type="inferred from homology"/>
<dbReference type="PANTHER" id="PTHR13070">
    <property type="entry name" value="TRNA-SPLICING ENDONUCLEASE SUBUNIT SEN34-RELATED"/>
    <property type="match status" value="1"/>
</dbReference>
<evidence type="ECO:0000256" key="5">
    <source>
        <dbReference type="ARBA" id="ARBA00034031"/>
    </source>
</evidence>
<evidence type="ECO:0000313" key="8">
    <source>
        <dbReference type="Proteomes" id="UP000244803"/>
    </source>
</evidence>
<dbReference type="CDD" id="cd22363">
    <property type="entry name" value="tRNA-intron_lyase_C"/>
    <property type="match status" value="1"/>
</dbReference>
<dbReference type="GO" id="GO:0000379">
    <property type="term" value="P:tRNA-type intron splice site recognition and cleavage"/>
    <property type="evidence" value="ECO:0007669"/>
    <property type="project" value="TreeGrafter"/>
</dbReference>
<dbReference type="InterPro" id="IPR036167">
    <property type="entry name" value="tRNA_intron_Endo_cat-like_sf"/>
</dbReference>
<sequence length="96" mass="11003">MCEDNSIIYNDLVKKGLVVKDGMHYGATFSIYEDDPEKCHGHSLIFAKHTEDELPLKSIVRWNRISTFANKKTVIAFVDCSSKTVKYASVERYKLN</sequence>
<dbReference type="AlphaFoldDB" id="A0A976XID9"/>
<dbReference type="EMBL" id="CP056065">
    <property type="protein sequence ID" value="UVC54138.1"/>
    <property type="molecule type" value="Genomic_DNA"/>
</dbReference>
<organism evidence="7 8">
    <name type="scientific">Theileria orientalis</name>
    <dbReference type="NCBI Taxonomy" id="68886"/>
    <lineage>
        <taxon>Eukaryota</taxon>
        <taxon>Sar</taxon>
        <taxon>Alveolata</taxon>
        <taxon>Apicomplexa</taxon>
        <taxon>Aconoidasida</taxon>
        <taxon>Piroplasmida</taxon>
        <taxon>Theileriidae</taxon>
        <taxon>Theileria</taxon>
    </lineage>
</organism>
<keyword evidence="4" id="KW-0456">Lyase</keyword>
<evidence type="ECO:0000256" key="2">
    <source>
        <dbReference type="ARBA" id="ARBA00012573"/>
    </source>
</evidence>
<dbReference type="InterPro" id="IPR011856">
    <property type="entry name" value="tRNA_endonuc-like_dom_sf"/>
</dbReference>
<name>A0A976XID9_THEOR</name>
<dbReference type="EC" id="4.6.1.16" evidence="2"/>
<comment type="similarity">
    <text evidence="1">Belongs to the tRNA-intron endonuclease family.</text>
</comment>
<evidence type="ECO:0000313" key="7">
    <source>
        <dbReference type="EMBL" id="UVC54138.1"/>
    </source>
</evidence>
<dbReference type="Gene3D" id="3.40.1350.10">
    <property type="match status" value="1"/>
</dbReference>
<dbReference type="Pfam" id="PF01974">
    <property type="entry name" value="tRNA_int_endo"/>
    <property type="match status" value="1"/>
</dbReference>
<protein>
    <recommendedName>
        <fullName evidence="2">tRNA-intron lyase</fullName>
        <ecNumber evidence="2">4.6.1.16</ecNumber>
    </recommendedName>
</protein>
<dbReference type="InterPro" id="IPR006677">
    <property type="entry name" value="tRNA_intron_Endonuc_cat-like"/>
</dbReference>
<evidence type="ECO:0000259" key="6">
    <source>
        <dbReference type="Pfam" id="PF01974"/>
    </source>
</evidence>
<comment type="catalytic activity">
    <reaction evidence="5">
        <text>pretRNA = a 3'-half-tRNA molecule with a 5'-OH end + a 5'-half-tRNA molecule with a 2',3'-cyclic phosphate end + an intron with a 2',3'-cyclic phosphate and a 5'-hydroxyl terminus.</text>
        <dbReference type="EC" id="4.6.1.16"/>
    </reaction>
</comment>